<accession>A0A5C5ZXH1</accession>
<reference evidence="1 2" key="1">
    <citation type="submission" date="2019-02" db="EMBL/GenBank/DDBJ databases">
        <title>Deep-cultivation of Planctomycetes and their phenomic and genomic characterization uncovers novel biology.</title>
        <authorList>
            <person name="Wiegand S."/>
            <person name="Jogler M."/>
            <person name="Boedeker C."/>
            <person name="Pinto D."/>
            <person name="Vollmers J."/>
            <person name="Rivas-Marin E."/>
            <person name="Kohn T."/>
            <person name="Peeters S.H."/>
            <person name="Heuer A."/>
            <person name="Rast P."/>
            <person name="Oberbeckmann S."/>
            <person name="Bunk B."/>
            <person name="Jeske O."/>
            <person name="Meyerdierks A."/>
            <person name="Storesund J.E."/>
            <person name="Kallscheuer N."/>
            <person name="Luecker S."/>
            <person name="Lage O.M."/>
            <person name="Pohl T."/>
            <person name="Merkel B.J."/>
            <person name="Hornburger P."/>
            <person name="Mueller R.-W."/>
            <person name="Bruemmer F."/>
            <person name="Labrenz M."/>
            <person name="Spormann A.M."/>
            <person name="Op Den Camp H."/>
            <person name="Overmann J."/>
            <person name="Amann R."/>
            <person name="Jetten M.S.M."/>
            <person name="Mascher T."/>
            <person name="Medema M.H."/>
            <person name="Devos D.P."/>
            <person name="Kaster A.-K."/>
            <person name="Ovreas L."/>
            <person name="Rohde M."/>
            <person name="Galperin M.Y."/>
            <person name="Jogler C."/>
        </authorList>
    </citation>
    <scope>NUCLEOTIDE SEQUENCE [LARGE SCALE GENOMIC DNA]</scope>
    <source>
        <strain evidence="1 2">Pla52n</strain>
    </source>
</reference>
<proteinExistence type="predicted"/>
<protein>
    <submittedName>
        <fullName evidence="1">Uncharacterized protein</fullName>
    </submittedName>
</protein>
<keyword evidence="2" id="KW-1185">Reference proteome</keyword>
<dbReference type="AlphaFoldDB" id="A0A5C5ZXH1"/>
<organism evidence="1 2">
    <name type="scientific">Stieleria varia</name>
    <dbReference type="NCBI Taxonomy" id="2528005"/>
    <lineage>
        <taxon>Bacteria</taxon>
        <taxon>Pseudomonadati</taxon>
        <taxon>Planctomycetota</taxon>
        <taxon>Planctomycetia</taxon>
        <taxon>Pirellulales</taxon>
        <taxon>Pirellulaceae</taxon>
        <taxon>Stieleria</taxon>
    </lineage>
</organism>
<evidence type="ECO:0000313" key="2">
    <source>
        <dbReference type="Proteomes" id="UP000320176"/>
    </source>
</evidence>
<evidence type="ECO:0000313" key="1">
    <source>
        <dbReference type="EMBL" id="TWT92334.1"/>
    </source>
</evidence>
<comment type="caution">
    <text evidence="1">The sequence shown here is derived from an EMBL/GenBank/DDBJ whole genome shotgun (WGS) entry which is preliminary data.</text>
</comment>
<name>A0A5C5ZXH1_9BACT</name>
<sequence>MSGGAETKPRSGFADYGPSRHIKEKDIVRVAYRNGVGNLFTWPVETTIGVEVDPRIQLRPRGSVLYVDGNASVQLADLDDAKTHSIFIVRCACRVI</sequence>
<gene>
    <name evidence="1" type="ORF">Pla52n_62080</name>
</gene>
<dbReference type="EMBL" id="SJPN01000011">
    <property type="protein sequence ID" value="TWT92334.1"/>
    <property type="molecule type" value="Genomic_DNA"/>
</dbReference>
<dbReference type="Proteomes" id="UP000320176">
    <property type="component" value="Unassembled WGS sequence"/>
</dbReference>